<dbReference type="AlphaFoldDB" id="A0A1J0VFL1"/>
<evidence type="ECO:0000259" key="2">
    <source>
        <dbReference type="Pfam" id="PF01738"/>
    </source>
</evidence>
<dbReference type="RefSeq" id="WP_071943263.1">
    <property type="nucleotide sequence ID" value="NZ_CP018139.1"/>
</dbReference>
<keyword evidence="4" id="KW-1185">Reference proteome</keyword>
<name>A0A1J0VFL1_9GAMM</name>
<feature type="signal peptide" evidence="1">
    <location>
        <begin position="1"/>
        <end position="23"/>
    </location>
</feature>
<evidence type="ECO:0000256" key="1">
    <source>
        <dbReference type="SAM" id="SignalP"/>
    </source>
</evidence>
<dbReference type="GO" id="GO:0016787">
    <property type="term" value="F:hydrolase activity"/>
    <property type="evidence" value="ECO:0007669"/>
    <property type="project" value="UniProtKB-KW"/>
</dbReference>
<keyword evidence="1" id="KW-0732">Signal</keyword>
<dbReference type="InterPro" id="IPR002925">
    <property type="entry name" value="Dienelactn_hydro"/>
</dbReference>
<dbReference type="EMBL" id="CP018139">
    <property type="protein sequence ID" value="APE30819.1"/>
    <property type="molecule type" value="Genomic_DNA"/>
</dbReference>
<keyword evidence="3" id="KW-0378">Hydrolase</keyword>
<evidence type="ECO:0000313" key="4">
    <source>
        <dbReference type="Proteomes" id="UP000181985"/>
    </source>
</evidence>
<dbReference type="Gene3D" id="3.40.50.1820">
    <property type="entry name" value="alpha/beta hydrolase"/>
    <property type="match status" value="1"/>
</dbReference>
<dbReference type="OrthoDB" id="9787933at2"/>
<dbReference type="Proteomes" id="UP000181985">
    <property type="component" value="Chromosome"/>
</dbReference>
<organism evidence="3 4">
    <name type="scientific">Halomonas aestuarii</name>
    <dbReference type="NCBI Taxonomy" id="1897729"/>
    <lineage>
        <taxon>Bacteria</taxon>
        <taxon>Pseudomonadati</taxon>
        <taxon>Pseudomonadota</taxon>
        <taxon>Gammaproteobacteria</taxon>
        <taxon>Oceanospirillales</taxon>
        <taxon>Halomonadaceae</taxon>
        <taxon>Halomonas</taxon>
    </lineage>
</organism>
<protein>
    <submittedName>
        <fullName evidence="3">Dienelactone hydrolase</fullName>
    </submittedName>
</protein>
<dbReference type="PANTHER" id="PTHR22946:SF0">
    <property type="entry name" value="DIENELACTONE HYDROLASE DOMAIN-CONTAINING PROTEIN"/>
    <property type="match status" value="1"/>
</dbReference>
<reference evidence="4" key="1">
    <citation type="submission" date="2016-11" db="EMBL/GenBank/DDBJ databases">
        <title>Halolamina sediminis sp. nov., an extremely halophilic archaeon isolated from solar salt.</title>
        <authorList>
            <person name="Koh H.-W."/>
            <person name="Rani S."/>
            <person name="Park S.-J."/>
        </authorList>
    </citation>
    <scope>NUCLEOTIDE SEQUENCE [LARGE SCALE GENOMIC DNA]</scope>
    <source>
        <strain evidence="4">Hb3</strain>
    </source>
</reference>
<feature type="domain" description="Dienelactone hydrolase" evidence="2">
    <location>
        <begin position="57"/>
        <end position="277"/>
    </location>
</feature>
<dbReference type="SUPFAM" id="SSF53474">
    <property type="entry name" value="alpha/beta-Hydrolases"/>
    <property type="match status" value="1"/>
</dbReference>
<accession>A0A1J0VFL1</accession>
<sequence>MRHLFTLVCLTAGLVASATGVQAQTEPSSTDEAITIQSGPRVVGEVFEYATGDTTYEGYLTRNANIDRPQPAVLVVHEWWGLDRYARARADQLAALGFVALAVDMYGDGKLAGHPAEAKEFSSRVMQDWPATRARLEAAMGKLAEHPAVAAGGMAAIGYCFGGSVVMNMALSGMPLEAAISFHGVPTVAVKMPQAFEGSVRIHNGADDGFVARDDLIAMAHALKAQGADVIVTNYPGAKHGFTNPEADAFAAQHDLPLAYDAAADAASWQAALLTLDATLNDHD</sequence>
<dbReference type="Pfam" id="PF01738">
    <property type="entry name" value="DLH"/>
    <property type="match status" value="1"/>
</dbReference>
<dbReference type="InterPro" id="IPR050261">
    <property type="entry name" value="FrsA_esterase"/>
</dbReference>
<dbReference type="PANTHER" id="PTHR22946">
    <property type="entry name" value="DIENELACTONE HYDROLASE DOMAIN-CONTAINING PROTEIN-RELATED"/>
    <property type="match status" value="1"/>
</dbReference>
<proteinExistence type="predicted"/>
<gene>
    <name evidence="3" type="ORF">BOX17_07550</name>
</gene>
<dbReference type="KEGG" id="hsi:BOX17_07550"/>
<dbReference type="InterPro" id="IPR029058">
    <property type="entry name" value="AB_hydrolase_fold"/>
</dbReference>
<feature type="chain" id="PRO_5012859595" evidence="1">
    <location>
        <begin position="24"/>
        <end position="284"/>
    </location>
</feature>
<evidence type="ECO:0000313" key="3">
    <source>
        <dbReference type="EMBL" id="APE30819.1"/>
    </source>
</evidence>